<organism evidence="2">
    <name type="scientific">uncultured Phycisphaerae bacterium</name>
    <dbReference type="NCBI Taxonomy" id="904963"/>
    <lineage>
        <taxon>Bacteria</taxon>
        <taxon>Pseudomonadati</taxon>
        <taxon>Planctomycetota</taxon>
        <taxon>Phycisphaerae</taxon>
        <taxon>environmental samples</taxon>
    </lineage>
</organism>
<dbReference type="EMBL" id="CADCUQ010000104">
    <property type="protein sequence ID" value="CAA9377339.1"/>
    <property type="molecule type" value="Genomic_DNA"/>
</dbReference>
<name>A0A6J4N6A7_9BACT</name>
<proteinExistence type="predicted"/>
<gene>
    <name evidence="2" type="ORF">AVDCRST_MAG64-380</name>
</gene>
<feature type="non-terminal residue" evidence="2">
    <location>
        <position position="1"/>
    </location>
</feature>
<protein>
    <submittedName>
        <fullName evidence="2">Uncharacterized protein</fullName>
    </submittedName>
</protein>
<evidence type="ECO:0000256" key="1">
    <source>
        <dbReference type="SAM" id="MobiDB-lite"/>
    </source>
</evidence>
<feature type="region of interest" description="Disordered" evidence="1">
    <location>
        <begin position="1"/>
        <end position="36"/>
    </location>
</feature>
<evidence type="ECO:0000313" key="2">
    <source>
        <dbReference type="EMBL" id="CAA9377339.1"/>
    </source>
</evidence>
<feature type="non-terminal residue" evidence="2">
    <location>
        <position position="36"/>
    </location>
</feature>
<dbReference type="AlphaFoldDB" id="A0A6J4N6A7"/>
<feature type="compositionally biased region" description="Basic residues" evidence="1">
    <location>
        <begin position="1"/>
        <end position="30"/>
    </location>
</feature>
<accession>A0A6J4N6A7</accession>
<reference evidence="2" key="1">
    <citation type="submission" date="2020-02" db="EMBL/GenBank/DDBJ databases">
        <authorList>
            <person name="Meier V. D."/>
        </authorList>
    </citation>
    <scope>NUCLEOTIDE SEQUENCE</scope>
    <source>
        <strain evidence="2">AVDCRST_MAG64</strain>
    </source>
</reference>
<sequence length="36" mass="4250">GARRRARADRLLRGRRHGARRPGRALRRRDVRAAEM</sequence>